<sequence>MAILEVVENLLQLKEVIFDGESLIDTIEMSDTKCLLGMIPMDADKFPEWSDHHLPEKTKFGSFWNPFGRRSSKYQVPKSRMHMLTMLVGNKRRKRERNPPRWPGFIAF</sequence>
<dbReference type="GeneID" id="85339252"/>
<accession>A0AAJ0E0A2</accession>
<dbReference type="Proteomes" id="UP001240678">
    <property type="component" value="Unassembled WGS sequence"/>
</dbReference>
<comment type="caution">
    <text evidence="1">The sequence shown here is derived from an EMBL/GenBank/DDBJ whole genome shotgun (WGS) entry which is preliminary data.</text>
</comment>
<dbReference type="RefSeq" id="XP_060313597.1">
    <property type="nucleotide sequence ID" value="XM_060455705.1"/>
</dbReference>
<organism evidence="1 2">
    <name type="scientific">Colletotrichum costaricense</name>
    <dbReference type="NCBI Taxonomy" id="1209916"/>
    <lineage>
        <taxon>Eukaryota</taxon>
        <taxon>Fungi</taxon>
        <taxon>Dikarya</taxon>
        <taxon>Ascomycota</taxon>
        <taxon>Pezizomycotina</taxon>
        <taxon>Sordariomycetes</taxon>
        <taxon>Hypocreomycetidae</taxon>
        <taxon>Glomerellales</taxon>
        <taxon>Glomerellaceae</taxon>
        <taxon>Colletotrichum</taxon>
        <taxon>Colletotrichum acutatum species complex</taxon>
    </lineage>
</organism>
<gene>
    <name evidence="1" type="ORF">CCOS01_07541</name>
</gene>
<dbReference type="EMBL" id="MOOE01000007">
    <property type="protein sequence ID" value="KAK1527279.1"/>
    <property type="molecule type" value="Genomic_DNA"/>
</dbReference>
<proteinExistence type="predicted"/>
<reference evidence="1 2" key="1">
    <citation type="submission" date="2016-10" db="EMBL/GenBank/DDBJ databases">
        <title>The genome sequence of Colletotrichum fioriniae PJ7.</title>
        <authorList>
            <person name="Baroncelli R."/>
        </authorList>
    </citation>
    <scope>NUCLEOTIDE SEQUENCE [LARGE SCALE GENOMIC DNA]</scope>
    <source>
        <strain evidence="1 2">IMI 309622</strain>
    </source>
</reference>
<name>A0AAJ0E0A2_9PEZI</name>
<evidence type="ECO:0000313" key="2">
    <source>
        <dbReference type="Proteomes" id="UP001240678"/>
    </source>
</evidence>
<dbReference type="AlphaFoldDB" id="A0AAJ0E0A2"/>
<evidence type="ECO:0000313" key="1">
    <source>
        <dbReference type="EMBL" id="KAK1527279.1"/>
    </source>
</evidence>
<keyword evidence="2" id="KW-1185">Reference proteome</keyword>
<protein>
    <submittedName>
        <fullName evidence="1">Uncharacterized protein</fullName>
    </submittedName>
</protein>